<feature type="region of interest" description="Disordered" evidence="1">
    <location>
        <begin position="62"/>
        <end position="97"/>
    </location>
</feature>
<evidence type="ECO:0000313" key="3">
    <source>
        <dbReference type="Proteomes" id="UP000821837"/>
    </source>
</evidence>
<evidence type="ECO:0000256" key="1">
    <source>
        <dbReference type="SAM" id="MobiDB-lite"/>
    </source>
</evidence>
<comment type="caution">
    <text evidence="2">The sequence shown here is derived from an EMBL/GenBank/DDBJ whole genome shotgun (WGS) entry which is preliminary data.</text>
</comment>
<dbReference type="Proteomes" id="UP000821837">
    <property type="component" value="Unassembled WGS sequence"/>
</dbReference>
<reference evidence="2" key="1">
    <citation type="journal article" date="2020" name="Cell">
        <title>Large-Scale Comparative Analyses of Tick Genomes Elucidate Their Genetic Diversity and Vector Capacities.</title>
        <authorList>
            <consortium name="Tick Genome and Microbiome Consortium (TIGMIC)"/>
            <person name="Jia N."/>
            <person name="Wang J."/>
            <person name="Shi W."/>
            <person name="Du L."/>
            <person name="Sun Y."/>
            <person name="Zhan W."/>
            <person name="Jiang J.F."/>
            <person name="Wang Q."/>
            <person name="Zhang B."/>
            <person name="Ji P."/>
            <person name="Bell-Sakyi L."/>
            <person name="Cui X.M."/>
            <person name="Yuan T.T."/>
            <person name="Jiang B.G."/>
            <person name="Yang W.F."/>
            <person name="Lam T.T."/>
            <person name="Chang Q.C."/>
            <person name="Ding S.J."/>
            <person name="Wang X.J."/>
            <person name="Zhu J.G."/>
            <person name="Ruan X.D."/>
            <person name="Zhao L."/>
            <person name="Wei J.T."/>
            <person name="Ye R.Z."/>
            <person name="Que T.C."/>
            <person name="Du C.H."/>
            <person name="Zhou Y.H."/>
            <person name="Cheng J.X."/>
            <person name="Dai P.F."/>
            <person name="Guo W.B."/>
            <person name="Han X.H."/>
            <person name="Huang E.J."/>
            <person name="Li L.F."/>
            <person name="Wei W."/>
            <person name="Gao Y.C."/>
            <person name="Liu J.Z."/>
            <person name="Shao H.Z."/>
            <person name="Wang X."/>
            <person name="Wang C.C."/>
            <person name="Yang T.C."/>
            <person name="Huo Q.B."/>
            <person name="Li W."/>
            <person name="Chen H.Y."/>
            <person name="Chen S.E."/>
            <person name="Zhou L.G."/>
            <person name="Ni X.B."/>
            <person name="Tian J.H."/>
            <person name="Sheng Y."/>
            <person name="Liu T."/>
            <person name="Pan Y.S."/>
            <person name="Xia L.Y."/>
            <person name="Li J."/>
            <person name="Zhao F."/>
            <person name="Cao W.C."/>
        </authorList>
    </citation>
    <scope>NUCLEOTIDE SEQUENCE</scope>
    <source>
        <strain evidence="2">Rsan-2018</strain>
    </source>
</reference>
<keyword evidence="3" id="KW-1185">Reference proteome</keyword>
<dbReference type="AlphaFoldDB" id="A0A9D4PBM3"/>
<dbReference type="EMBL" id="JABSTV010001255">
    <property type="protein sequence ID" value="KAH7934881.1"/>
    <property type="molecule type" value="Genomic_DNA"/>
</dbReference>
<protein>
    <submittedName>
        <fullName evidence="2">Uncharacterized protein</fullName>
    </submittedName>
</protein>
<accession>A0A9D4PBM3</accession>
<gene>
    <name evidence="2" type="ORF">HPB52_001745</name>
</gene>
<dbReference type="VEuPathDB" id="VectorBase:RSAN_042311"/>
<evidence type="ECO:0000313" key="2">
    <source>
        <dbReference type="EMBL" id="KAH7934881.1"/>
    </source>
</evidence>
<proteinExistence type="predicted"/>
<reference evidence="2" key="2">
    <citation type="submission" date="2021-09" db="EMBL/GenBank/DDBJ databases">
        <authorList>
            <person name="Jia N."/>
            <person name="Wang J."/>
            <person name="Shi W."/>
            <person name="Du L."/>
            <person name="Sun Y."/>
            <person name="Zhan W."/>
            <person name="Jiang J."/>
            <person name="Wang Q."/>
            <person name="Zhang B."/>
            <person name="Ji P."/>
            <person name="Sakyi L.B."/>
            <person name="Cui X."/>
            <person name="Yuan T."/>
            <person name="Jiang B."/>
            <person name="Yang W."/>
            <person name="Lam T.T.-Y."/>
            <person name="Chang Q."/>
            <person name="Ding S."/>
            <person name="Wang X."/>
            <person name="Zhu J."/>
            <person name="Ruan X."/>
            <person name="Zhao L."/>
            <person name="Wei J."/>
            <person name="Que T."/>
            <person name="Du C."/>
            <person name="Cheng J."/>
            <person name="Dai P."/>
            <person name="Han X."/>
            <person name="Huang E."/>
            <person name="Gao Y."/>
            <person name="Liu J."/>
            <person name="Shao H."/>
            <person name="Ye R."/>
            <person name="Li L."/>
            <person name="Wei W."/>
            <person name="Wang X."/>
            <person name="Wang C."/>
            <person name="Huo Q."/>
            <person name="Li W."/>
            <person name="Guo W."/>
            <person name="Chen H."/>
            <person name="Chen S."/>
            <person name="Zhou L."/>
            <person name="Zhou L."/>
            <person name="Ni X."/>
            <person name="Tian J."/>
            <person name="Zhou Y."/>
            <person name="Sheng Y."/>
            <person name="Liu T."/>
            <person name="Pan Y."/>
            <person name="Xia L."/>
            <person name="Li J."/>
            <person name="Zhao F."/>
            <person name="Cao W."/>
        </authorList>
    </citation>
    <scope>NUCLEOTIDE SEQUENCE</scope>
    <source>
        <strain evidence="2">Rsan-2018</strain>
        <tissue evidence="2">Larvae</tissue>
    </source>
</reference>
<organism evidence="2 3">
    <name type="scientific">Rhipicephalus sanguineus</name>
    <name type="common">Brown dog tick</name>
    <name type="synonym">Ixodes sanguineus</name>
    <dbReference type="NCBI Taxonomy" id="34632"/>
    <lineage>
        <taxon>Eukaryota</taxon>
        <taxon>Metazoa</taxon>
        <taxon>Ecdysozoa</taxon>
        <taxon>Arthropoda</taxon>
        <taxon>Chelicerata</taxon>
        <taxon>Arachnida</taxon>
        <taxon>Acari</taxon>
        <taxon>Parasitiformes</taxon>
        <taxon>Ixodida</taxon>
        <taxon>Ixodoidea</taxon>
        <taxon>Ixodidae</taxon>
        <taxon>Rhipicephalinae</taxon>
        <taxon>Rhipicephalus</taxon>
        <taxon>Rhipicephalus</taxon>
    </lineage>
</organism>
<name>A0A9D4PBM3_RHISA</name>
<sequence length="97" mass="10387">MDSASSEQRDTTALLAPIETPLNSLEGQVASILTTIEDRLAAALQPVFASIPGMIVAQLPQLASSTRRPTPKRKRVNKPQTPRPLPQKAEATGSLPF</sequence>